<evidence type="ECO:0000259" key="2">
    <source>
        <dbReference type="Pfam" id="PF13683"/>
    </source>
</evidence>
<dbReference type="SUPFAM" id="SSF53098">
    <property type="entry name" value="Ribonuclease H-like"/>
    <property type="match status" value="1"/>
</dbReference>
<feature type="compositionally biased region" description="Low complexity" evidence="1">
    <location>
        <begin position="142"/>
        <end position="151"/>
    </location>
</feature>
<proteinExistence type="predicted"/>
<comment type="caution">
    <text evidence="3">The sequence shown here is derived from an EMBL/GenBank/DDBJ whole genome shotgun (WGS) entry which is preliminary data.</text>
</comment>
<dbReference type="EMBL" id="ACHF01000006">
    <property type="protein sequence ID" value="EEI64428.1"/>
    <property type="molecule type" value="Genomic_DNA"/>
</dbReference>
<evidence type="ECO:0000313" key="4">
    <source>
        <dbReference type="Proteomes" id="UP000006237"/>
    </source>
</evidence>
<feature type="domain" description="Integrase catalytic" evidence="2">
    <location>
        <begin position="41"/>
        <end position="94"/>
    </location>
</feature>
<reference evidence="3 4" key="1">
    <citation type="submission" date="2009-01" db="EMBL/GenBank/DDBJ databases">
        <authorList>
            <person name="Qin X."/>
            <person name="Bachman B."/>
            <person name="Battles P."/>
            <person name="Bell A."/>
            <person name="Bess C."/>
            <person name="Bickham C."/>
            <person name="Chaboub L."/>
            <person name="Chen D."/>
            <person name="Coyle M."/>
            <person name="Deiros D.R."/>
            <person name="Dinh H."/>
            <person name="Forbes L."/>
            <person name="Fowler G."/>
            <person name="Francisco L."/>
            <person name="Fu Q."/>
            <person name="Gubbala S."/>
            <person name="Hale W."/>
            <person name="Han Y."/>
            <person name="Hemphill L."/>
            <person name="Highlander S.K."/>
            <person name="Hirani K."/>
            <person name="Hogues M."/>
            <person name="Jackson L."/>
            <person name="Jakkamsetti A."/>
            <person name="Javaid M."/>
            <person name="Jiang H."/>
            <person name="Korchina V."/>
            <person name="Kovar C."/>
            <person name="Lara F."/>
            <person name="Lee S."/>
            <person name="Mata R."/>
            <person name="Mathew T."/>
            <person name="Moen C."/>
            <person name="Morales K."/>
            <person name="Munidasa M."/>
            <person name="Nazareth L."/>
            <person name="Ngo R."/>
            <person name="Nguyen L."/>
            <person name="Okwuonu G."/>
            <person name="Ongeri F."/>
            <person name="Patil S."/>
            <person name="Petrosino J."/>
            <person name="Pham C."/>
            <person name="Pham P."/>
            <person name="Pu L.-L."/>
            <person name="Puazo M."/>
            <person name="Raj R."/>
            <person name="Reid J."/>
            <person name="Rouhana J."/>
            <person name="Saada N."/>
            <person name="Shang Y."/>
            <person name="Simmons D."/>
            <person name="Thornton R."/>
            <person name="Warren J."/>
            <person name="Weissenberger G."/>
            <person name="Zhang J."/>
            <person name="Zhang L."/>
            <person name="Zhou C."/>
            <person name="Zhu D."/>
            <person name="Muzny D."/>
            <person name="Worley K."/>
            <person name="Gibbs R."/>
        </authorList>
    </citation>
    <scope>NUCLEOTIDE SEQUENCE [LARGE SCALE GENOMIC DNA]</scope>
    <source>
        <strain evidence="3 4">ATCC 51866</strain>
    </source>
</reference>
<gene>
    <name evidence="3" type="ORF">HMPREF0293_0063</name>
</gene>
<protein>
    <recommendedName>
        <fullName evidence="2">Integrase catalytic domain-containing protein</fullName>
    </recommendedName>
</protein>
<sequence length="293" mass="32450">KFSPQVSTSKGAGPGDAFATYHRGYLSQTEVWLASLGVVSIAGFAPTTQGKDERSHKTLTAFLDARHPTSLQEVTRFLVDYRHHYNTKRRHQGLVKGRFHLTPQEAWEAFPKAEPPTSPVNPDVLWNKIATYYKDTIADSAGPAGAATPTDPHSTTPASHQDTISTAPPSVSPSLPTIPGQNPWGLPAETTIDNNGVVSVCGTRVYVGMRFKNRRLATNITEDTIAEFYTIHDGELLFSFPLPIRCLKKPTSQININYIQGMWHRQPPTVMKNLEGPRPPRGKSRKKARKFHC</sequence>
<accession>A0ABM9XTE4</accession>
<dbReference type="InterPro" id="IPR001584">
    <property type="entry name" value="Integrase_cat-core"/>
</dbReference>
<feature type="compositionally biased region" description="Polar residues" evidence="1">
    <location>
        <begin position="152"/>
        <end position="175"/>
    </location>
</feature>
<dbReference type="Pfam" id="PF13683">
    <property type="entry name" value="rve_3"/>
    <property type="match status" value="1"/>
</dbReference>
<feature type="region of interest" description="Disordered" evidence="1">
    <location>
        <begin position="142"/>
        <end position="178"/>
    </location>
</feature>
<evidence type="ECO:0000313" key="3">
    <source>
        <dbReference type="EMBL" id="EEI64428.1"/>
    </source>
</evidence>
<organism evidence="3 4">
    <name type="scientific">Corynebacterium glucuronolyticum ATCC 51866</name>
    <dbReference type="NCBI Taxonomy" id="548478"/>
    <lineage>
        <taxon>Bacteria</taxon>
        <taxon>Bacillati</taxon>
        <taxon>Actinomycetota</taxon>
        <taxon>Actinomycetes</taxon>
        <taxon>Mycobacteriales</taxon>
        <taxon>Corynebacteriaceae</taxon>
        <taxon>Corynebacterium</taxon>
    </lineage>
</organism>
<feature type="region of interest" description="Disordered" evidence="1">
    <location>
        <begin position="269"/>
        <end position="293"/>
    </location>
</feature>
<name>A0ABM9XTE4_9CORY</name>
<feature type="non-terminal residue" evidence="3">
    <location>
        <position position="1"/>
    </location>
</feature>
<evidence type="ECO:0000256" key="1">
    <source>
        <dbReference type="SAM" id="MobiDB-lite"/>
    </source>
</evidence>
<keyword evidence="4" id="KW-1185">Reference proteome</keyword>
<dbReference type="Proteomes" id="UP000006237">
    <property type="component" value="Unassembled WGS sequence"/>
</dbReference>
<feature type="compositionally biased region" description="Basic residues" evidence="1">
    <location>
        <begin position="280"/>
        <end position="293"/>
    </location>
</feature>
<dbReference type="RefSeq" id="WP_005393327.1">
    <property type="nucleotide sequence ID" value="NZ_GG667032.1"/>
</dbReference>
<dbReference type="InterPro" id="IPR012337">
    <property type="entry name" value="RNaseH-like_sf"/>
</dbReference>